<evidence type="ECO:0000313" key="1">
    <source>
        <dbReference type="EMBL" id="SOQ58706.1"/>
    </source>
</evidence>
<proteinExistence type="predicted"/>
<reference evidence="1" key="1">
    <citation type="submission" date="2016-07" db="EMBL/GenBank/DDBJ databases">
        <authorList>
            <person name="Bretaudeau A."/>
        </authorList>
    </citation>
    <scope>NUCLEOTIDE SEQUENCE</scope>
    <source>
        <strain evidence="1">Rice</strain>
        <tissue evidence="1">Whole body</tissue>
    </source>
</reference>
<name>A0A2H1X0I4_SPOFR</name>
<dbReference type="EMBL" id="ODYU01012413">
    <property type="protein sequence ID" value="SOQ58706.1"/>
    <property type="molecule type" value="Genomic_DNA"/>
</dbReference>
<organism evidence="1">
    <name type="scientific">Spodoptera frugiperda</name>
    <name type="common">Fall armyworm</name>
    <dbReference type="NCBI Taxonomy" id="7108"/>
    <lineage>
        <taxon>Eukaryota</taxon>
        <taxon>Metazoa</taxon>
        <taxon>Ecdysozoa</taxon>
        <taxon>Arthropoda</taxon>
        <taxon>Hexapoda</taxon>
        <taxon>Insecta</taxon>
        <taxon>Pterygota</taxon>
        <taxon>Neoptera</taxon>
        <taxon>Endopterygota</taxon>
        <taxon>Lepidoptera</taxon>
        <taxon>Glossata</taxon>
        <taxon>Ditrysia</taxon>
        <taxon>Noctuoidea</taxon>
        <taxon>Noctuidae</taxon>
        <taxon>Amphipyrinae</taxon>
        <taxon>Spodoptera</taxon>
    </lineage>
</organism>
<accession>A0A2H1X0I4</accession>
<sequence>MFEAGCSSLGQFDIDETFALRVISSIYKYVEYHRITSPALGEGEVLDSLTLPLATPHGVVFSQHLYSMIKISAACDDIVTINTRHD</sequence>
<gene>
    <name evidence="1" type="ORF">SFRICE_038214</name>
</gene>
<dbReference type="AlphaFoldDB" id="A0A2H1X0I4"/>
<protein>
    <submittedName>
        <fullName evidence="1">SFRICE_038214</fullName>
    </submittedName>
</protein>